<evidence type="ECO:0000256" key="3">
    <source>
        <dbReference type="ARBA" id="ARBA00022679"/>
    </source>
</evidence>
<dbReference type="RefSeq" id="WP_089307277.1">
    <property type="nucleotide sequence ID" value="NZ_FZOO01000012.1"/>
</dbReference>
<dbReference type="GO" id="GO:0016301">
    <property type="term" value="F:kinase activity"/>
    <property type="evidence" value="ECO:0007669"/>
    <property type="project" value="UniProtKB-KW"/>
</dbReference>
<proteinExistence type="inferred from homology"/>
<dbReference type="Pfam" id="PF00370">
    <property type="entry name" value="FGGY_N"/>
    <property type="match status" value="1"/>
</dbReference>
<dbReference type="InterPro" id="IPR018484">
    <property type="entry name" value="FGGY_N"/>
</dbReference>
<keyword evidence="4 8" id="KW-0418">Kinase</keyword>
<keyword evidence="2" id="KW-0859">Xylose metabolism</keyword>
<dbReference type="CDD" id="cd07809">
    <property type="entry name" value="ASKHA_NBD_FGGY_BaXK-like"/>
    <property type="match status" value="1"/>
</dbReference>
<dbReference type="GO" id="GO:0042732">
    <property type="term" value="P:D-xylose metabolic process"/>
    <property type="evidence" value="ECO:0007669"/>
    <property type="project" value="UniProtKB-KW"/>
</dbReference>
<evidence type="ECO:0000256" key="2">
    <source>
        <dbReference type="ARBA" id="ARBA00022629"/>
    </source>
</evidence>
<feature type="compositionally biased region" description="Low complexity" evidence="5">
    <location>
        <begin position="544"/>
        <end position="554"/>
    </location>
</feature>
<dbReference type="Gene3D" id="3.30.420.40">
    <property type="match status" value="2"/>
</dbReference>
<feature type="domain" description="Carbohydrate kinase FGGY N-terminal" evidence="6">
    <location>
        <begin position="15"/>
        <end position="239"/>
    </location>
</feature>
<evidence type="ECO:0000256" key="4">
    <source>
        <dbReference type="ARBA" id="ARBA00022777"/>
    </source>
</evidence>
<dbReference type="Proteomes" id="UP000198373">
    <property type="component" value="Unassembled WGS sequence"/>
</dbReference>
<sequence length="554" mass="57784">MTTDAGGAVTAGRTALGIELGSTRIKAVLVGPDHAPLAVGSSDWENQFVDRRWTYSLEAVWAGVQQAVAALADDVRRRHGAELAGVGALGVSAMMHGYLAFGADGELLTPFRTWRNTDTGRAAERLSAEFGVNIPHRWSVAHLYQAVLDGEEHVGRLDSLTTLAGYVHRQLTGEHVLGVGDASGMFPIDAATGGYSAPLLDRFDRLAAEAGAGLALARLLPRIASAGEPAGELTEAGARLLDPTGRLRPGTPLCPPEGDAGTGMVATNSVAPRTGNVSAGTSIFAMVVLERELGRAHRELDLVTTPAGDPVAMVHCNNGASELDAWAGLFTEFARALGSEADPSTVFEVLFTAALDGAADAGGLLAYNYLSGEPITDLEEGRPLFVRPPDSRFDLGTFMRAQLFASLATLRIGMDVLHAEGVQLDRMFAHGGLFRTRGVGQRFLAAAIDTPVSVGDVAAEGGAWGIAVLAAFATRRAPGQGLAEYLDTAVFTGTGLHTVQPDPADVAGFDAFVQRYVAGLPVERAAVAHVGTGHGRAGPRATETETTPTEEQPA</sequence>
<dbReference type="EMBL" id="FZOO01000012">
    <property type="protein sequence ID" value="SNS99611.1"/>
    <property type="molecule type" value="Genomic_DNA"/>
</dbReference>
<organism evidence="8 9">
    <name type="scientific">Geodermatophilus pulveris</name>
    <dbReference type="NCBI Taxonomy" id="1564159"/>
    <lineage>
        <taxon>Bacteria</taxon>
        <taxon>Bacillati</taxon>
        <taxon>Actinomycetota</taxon>
        <taxon>Actinomycetes</taxon>
        <taxon>Geodermatophilales</taxon>
        <taxon>Geodermatophilaceae</taxon>
        <taxon>Geodermatophilus</taxon>
    </lineage>
</organism>
<dbReference type="SUPFAM" id="SSF53067">
    <property type="entry name" value="Actin-like ATPase domain"/>
    <property type="match status" value="2"/>
</dbReference>
<reference evidence="9" key="1">
    <citation type="submission" date="2017-06" db="EMBL/GenBank/DDBJ databases">
        <authorList>
            <person name="Varghese N."/>
            <person name="Submissions S."/>
        </authorList>
    </citation>
    <scope>NUCLEOTIDE SEQUENCE [LARGE SCALE GENOMIC DNA]</scope>
    <source>
        <strain evidence="9">DSM 46839</strain>
    </source>
</reference>
<comment type="similarity">
    <text evidence="1">Belongs to the FGGY kinase family.</text>
</comment>
<protein>
    <submittedName>
        <fullName evidence="8">Sugar (Pentulose or hexulose) kinase</fullName>
    </submittedName>
</protein>
<keyword evidence="2" id="KW-0119">Carbohydrate metabolism</keyword>
<evidence type="ECO:0000313" key="9">
    <source>
        <dbReference type="Proteomes" id="UP000198373"/>
    </source>
</evidence>
<dbReference type="PANTHER" id="PTHR43095:SF5">
    <property type="entry name" value="XYLULOSE KINASE"/>
    <property type="match status" value="1"/>
</dbReference>
<dbReference type="OrthoDB" id="9760563at2"/>
<evidence type="ECO:0000259" key="6">
    <source>
        <dbReference type="Pfam" id="PF00370"/>
    </source>
</evidence>
<name>A0A239J124_9ACTN</name>
<dbReference type="InterPro" id="IPR043129">
    <property type="entry name" value="ATPase_NBD"/>
</dbReference>
<gene>
    <name evidence="8" type="ORF">SAMN06893096_11288</name>
</gene>
<dbReference type="AlphaFoldDB" id="A0A239J124"/>
<evidence type="ECO:0000259" key="7">
    <source>
        <dbReference type="Pfam" id="PF02782"/>
    </source>
</evidence>
<dbReference type="Pfam" id="PF02782">
    <property type="entry name" value="FGGY_C"/>
    <property type="match status" value="1"/>
</dbReference>
<evidence type="ECO:0000313" key="8">
    <source>
        <dbReference type="EMBL" id="SNS99611.1"/>
    </source>
</evidence>
<feature type="region of interest" description="Disordered" evidence="5">
    <location>
        <begin position="531"/>
        <end position="554"/>
    </location>
</feature>
<dbReference type="PANTHER" id="PTHR43095">
    <property type="entry name" value="SUGAR KINASE"/>
    <property type="match status" value="1"/>
</dbReference>
<evidence type="ECO:0000256" key="1">
    <source>
        <dbReference type="ARBA" id="ARBA00009156"/>
    </source>
</evidence>
<dbReference type="InterPro" id="IPR050406">
    <property type="entry name" value="FGGY_Carb_Kinase"/>
</dbReference>
<keyword evidence="3" id="KW-0808">Transferase</keyword>
<dbReference type="InterPro" id="IPR018485">
    <property type="entry name" value="FGGY_C"/>
</dbReference>
<accession>A0A239J124</accession>
<feature type="domain" description="Carbohydrate kinase FGGY C-terminal" evidence="7">
    <location>
        <begin position="276"/>
        <end position="473"/>
    </location>
</feature>
<keyword evidence="9" id="KW-1185">Reference proteome</keyword>
<evidence type="ECO:0000256" key="5">
    <source>
        <dbReference type="SAM" id="MobiDB-lite"/>
    </source>
</evidence>